<accession>A0ABV7H7X5</accession>
<sequence>MKAAVTVVFSAESRFEIETETGLSGEAGMEWLDEQFELLEAEPLRASGKVLLADKVLAVAAAAGPRRFANPDFAQAYASYSVAALGRPVINVDVPELTVTF</sequence>
<gene>
    <name evidence="1" type="ORF">ACFOEN_13725</name>
</gene>
<reference evidence="2" key="1">
    <citation type="journal article" date="2019" name="Int. J. Syst. Evol. Microbiol.">
        <title>The Global Catalogue of Microorganisms (GCM) 10K type strain sequencing project: providing services to taxonomists for standard genome sequencing and annotation.</title>
        <authorList>
            <consortium name="The Broad Institute Genomics Platform"/>
            <consortium name="The Broad Institute Genome Sequencing Center for Infectious Disease"/>
            <person name="Wu L."/>
            <person name="Ma J."/>
        </authorList>
    </citation>
    <scope>NUCLEOTIDE SEQUENCE [LARGE SCALE GENOMIC DNA]</scope>
    <source>
        <strain evidence="2">KCTC 52168</strain>
    </source>
</reference>
<proteinExistence type="predicted"/>
<organism evidence="1 2">
    <name type="scientific">Piscinibacterium candidicorallinum</name>
    <dbReference type="NCBI Taxonomy" id="1793872"/>
    <lineage>
        <taxon>Bacteria</taxon>
        <taxon>Pseudomonadati</taxon>
        <taxon>Pseudomonadota</taxon>
        <taxon>Betaproteobacteria</taxon>
        <taxon>Burkholderiales</taxon>
        <taxon>Piscinibacterium</taxon>
    </lineage>
</organism>
<comment type="caution">
    <text evidence="1">The sequence shown here is derived from an EMBL/GenBank/DDBJ whole genome shotgun (WGS) entry which is preliminary data.</text>
</comment>
<keyword evidence="2" id="KW-1185">Reference proteome</keyword>
<evidence type="ECO:0000313" key="2">
    <source>
        <dbReference type="Proteomes" id="UP001595556"/>
    </source>
</evidence>
<dbReference type="RefSeq" id="WP_054124459.1">
    <property type="nucleotide sequence ID" value="NZ_CP180191.1"/>
</dbReference>
<dbReference type="EMBL" id="JBHRTI010000007">
    <property type="protein sequence ID" value="MFC3148686.1"/>
    <property type="molecule type" value="Genomic_DNA"/>
</dbReference>
<evidence type="ECO:0000313" key="1">
    <source>
        <dbReference type="EMBL" id="MFC3148686.1"/>
    </source>
</evidence>
<protein>
    <submittedName>
        <fullName evidence="1">Uncharacterized protein</fullName>
    </submittedName>
</protein>
<dbReference type="Proteomes" id="UP001595556">
    <property type="component" value="Unassembled WGS sequence"/>
</dbReference>
<name>A0ABV7H7X5_9BURK</name>